<name>D8IZC4_HERSS</name>
<dbReference type="EMBL" id="CP002039">
    <property type="protein sequence ID" value="ADJ62244.1"/>
    <property type="molecule type" value="Genomic_DNA"/>
</dbReference>
<dbReference type="SUPFAM" id="SSF52499">
    <property type="entry name" value="Isochorismatase-like hydrolases"/>
    <property type="match status" value="1"/>
</dbReference>
<sequence length="202" mass="20579">MSTPQTLIQIAGGSPRAATWQEAALVIIDHQTEYTTGRAPLAGIGAAVAEVALLLEHARAAAAPVIHVVHHGKPGGAMFDPQGPHVAIIDGVQPQPGEAVITKGLPNSFAGTTLDETLKKTGRKSLIIAGFATHMCVSATVRSALDHGYACTVVAAACATRDLPDPLGGPALSAAEIQRVALAELADRYATVVAHAGLLPAV</sequence>
<dbReference type="KEGG" id="hse:Hsero_0725"/>
<evidence type="ECO:0000259" key="2">
    <source>
        <dbReference type="Pfam" id="PF00857"/>
    </source>
</evidence>
<feature type="domain" description="Isochorismatase-like" evidence="2">
    <location>
        <begin position="23"/>
        <end position="195"/>
    </location>
</feature>
<dbReference type="OrthoDB" id="5360912at2"/>
<protein>
    <submittedName>
        <fullName evidence="3">Nicotinamidase-like protein</fullName>
    </submittedName>
</protein>
<proteinExistence type="predicted"/>
<evidence type="ECO:0000313" key="3">
    <source>
        <dbReference type="EMBL" id="ADJ62244.1"/>
    </source>
</evidence>
<dbReference type="Proteomes" id="UP000000329">
    <property type="component" value="Chromosome"/>
</dbReference>
<dbReference type="InterPro" id="IPR050272">
    <property type="entry name" value="Isochorismatase-like_hydrls"/>
</dbReference>
<dbReference type="GeneID" id="29394016"/>
<dbReference type="PANTHER" id="PTHR43540">
    <property type="entry name" value="PEROXYUREIDOACRYLATE/UREIDOACRYLATE AMIDOHYDROLASE-RELATED"/>
    <property type="match status" value="1"/>
</dbReference>
<dbReference type="AlphaFoldDB" id="D8IZC4"/>
<evidence type="ECO:0000313" key="4">
    <source>
        <dbReference type="Proteomes" id="UP000000329"/>
    </source>
</evidence>
<accession>D8IZC4</accession>
<dbReference type="GO" id="GO:0016787">
    <property type="term" value="F:hydrolase activity"/>
    <property type="evidence" value="ECO:0007669"/>
    <property type="project" value="UniProtKB-KW"/>
</dbReference>
<gene>
    <name evidence="3" type="ordered locus">Hsero_0725</name>
</gene>
<organism evidence="3 4">
    <name type="scientific">Herbaspirillum seropedicae (strain SmR1)</name>
    <dbReference type="NCBI Taxonomy" id="757424"/>
    <lineage>
        <taxon>Bacteria</taxon>
        <taxon>Pseudomonadati</taxon>
        <taxon>Pseudomonadota</taxon>
        <taxon>Betaproteobacteria</taxon>
        <taxon>Burkholderiales</taxon>
        <taxon>Oxalobacteraceae</taxon>
        <taxon>Herbaspirillum</taxon>
    </lineage>
</organism>
<dbReference type="InterPro" id="IPR036380">
    <property type="entry name" value="Isochorismatase-like_sf"/>
</dbReference>
<dbReference type="RefSeq" id="WP_013232761.1">
    <property type="nucleotide sequence ID" value="NC_014323.1"/>
</dbReference>
<dbReference type="PANTHER" id="PTHR43540:SF15">
    <property type="entry name" value="BLR5631 PROTEIN"/>
    <property type="match status" value="1"/>
</dbReference>
<dbReference type="eggNOG" id="COG1335">
    <property type="taxonomic scope" value="Bacteria"/>
</dbReference>
<dbReference type="CDD" id="cd01014">
    <property type="entry name" value="nicotinamidase_related"/>
    <property type="match status" value="1"/>
</dbReference>
<reference evidence="3 4" key="1">
    <citation type="submission" date="2010-04" db="EMBL/GenBank/DDBJ databases">
        <title>The genome of Herbaspirillum seropedicae SmR1, an endophytic, nitrogen-fixing, plant-growth promoting beta-Proteobacteria.</title>
        <authorList>
            <person name="Pedrosa F.O."/>
            <person name="Monteiro R.A."/>
            <person name="Wassem R."/>
            <person name="Cruz L.M."/>
            <person name="Ayub R.A."/>
            <person name="Colauto N.B."/>
            <person name="Fernandez M.A."/>
            <person name="Fungaro M.H.P."/>
            <person name="Grisard E.C."/>
            <person name="Hungria M."/>
            <person name="Madeira H.M.F."/>
            <person name="Nodari R.O."/>
            <person name="Osaku C.A."/>
            <person name="Petzl-Erler M.L."/>
            <person name="Terenzi H."/>
            <person name="Vieira L.G.E."/>
            <person name="Almeida M.I.M."/>
            <person name="Alves L.R."/>
            <person name="Arantes O.M.N."/>
            <person name="Balsanelli E."/>
            <person name="Barcellos F.G."/>
            <person name="Baura V.A."/>
            <person name="Binde D.R."/>
            <person name="Campo R.J."/>
            <person name="Chubatsu L.S."/>
            <person name="Chueire L.M.O."/>
            <person name="Ciferri R.R."/>
            <person name="Correa L.C."/>
            <person name="da Conceicao Silva J.L."/>
            <person name="Dabul A.N.G."/>
            <person name="Dambros B.P."/>
            <person name="Faoro H."/>
            <person name="Favetti A."/>
            <person name="Friedermann G."/>
            <person name="Furlaneto M.C."/>
            <person name="Gasques L.S."/>
            <person name="Gimenes C.C.T."/>
            <person name="Gioppo N.M.R."/>
            <person name="Glienke-Blanco C."/>
            <person name="Godoy L.P."/>
            <person name="Guerra M.P."/>
            <person name="Karp S."/>
            <person name="Kava-Cordeiro V."/>
            <person name="Margarido V.P."/>
            <person name="Mathioni S.M."/>
            <person name="Menck-Soares M.A."/>
            <person name="Murace N.K."/>
            <person name="Nicolas M.F."/>
            <person name="Oliveira C.E.C."/>
            <person name="Pagnan N.A.B."/>
            <person name="Pamphile J.A."/>
            <person name="Patussi E.V."/>
            <person name="Pereira L.F.P."/>
            <person name="Pereira-Ferrari L."/>
            <person name="Pinto F.G.S."/>
            <person name="Precoma C."/>
            <person name="Prioli A.J."/>
            <person name="Prioli S.M.A.P."/>
            <person name="Raittz R.T."/>
            <person name="Ramos H.J.O."/>
            <person name="Ribeiro E.M.S.F."/>
            <person name="Rigo L.U."/>
            <person name="Rocha C.L.M.S.C."/>
            <person name="Rocha S.N."/>
            <person name="Santos K."/>
            <person name="Satori D."/>
            <person name="Silva A.G."/>
            <person name="Simao R.C.G."/>
            <person name="Soares M.A.M."/>
            <person name="Souza E.M."/>
            <person name="Steffens M.B.R."/>
            <person name="Steindel M."/>
            <person name="Tadra-Sfeir M.Z."/>
            <person name="Takahashi E.K."/>
            <person name="Torres R.A."/>
            <person name="Valle J.S."/>
            <person name="Vernal J.I."/>
            <person name="Vilas-Boas L.A."/>
            <person name="Watanabe M.A.E."/>
            <person name="Weiss V.A."/>
            <person name="Yates M.A."/>
            <person name="Souza E.M."/>
        </authorList>
    </citation>
    <scope>NUCLEOTIDE SEQUENCE [LARGE SCALE GENOMIC DNA]</scope>
    <source>
        <strain evidence="3 4">SmR1</strain>
    </source>
</reference>
<dbReference type="InterPro" id="IPR000868">
    <property type="entry name" value="Isochorismatase-like_dom"/>
</dbReference>
<dbReference type="STRING" id="757424.Hsero_0725"/>
<dbReference type="Pfam" id="PF00857">
    <property type="entry name" value="Isochorismatase"/>
    <property type="match status" value="1"/>
</dbReference>
<keyword evidence="1" id="KW-0378">Hydrolase</keyword>
<evidence type="ECO:0000256" key="1">
    <source>
        <dbReference type="ARBA" id="ARBA00022801"/>
    </source>
</evidence>
<keyword evidence="4" id="KW-1185">Reference proteome</keyword>
<dbReference type="Gene3D" id="3.40.50.850">
    <property type="entry name" value="Isochorismatase-like"/>
    <property type="match status" value="1"/>
</dbReference>
<dbReference type="HOGENOM" id="CLU_068979_5_1_4"/>